<accession>A0ABX1QQ81</accession>
<evidence type="ECO:0000313" key="1">
    <source>
        <dbReference type="EMBL" id="NMH17501.1"/>
    </source>
</evidence>
<protein>
    <submittedName>
        <fullName evidence="1">Uncharacterized protein</fullName>
    </submittedName>
</protein>
<gene>
    <name evidence="1" type="ORF">GV368_10465</name>
</gene>
<evidence type="ECO:0000313" key="2">
    <source>
        <dbReference type="Proteomes" id="UP000669605"/>
    </source>
</evidence>
<comment type="caution">
    <text evidence="1">The sequence shown here is derived from an EMBL/GenBank/DDBJ whole genome shotgun (WGS) entry which is preliminary data.</text>
</comment>
<dbReference type="Proteomes" id="UP000669605">
    <property type="component" value="Unassembled WGS sequence"/>
</dbReference>
<proteinExistence type="predicted"/>
<sequence>TTSRINAIVRDLTVSQGYYMPSRLLSTFVLVFLLAASIGANAEGPSNERLVKINTKGSLVYYSGQVTVSGTIERRTDDDSIEMIGDQVCLFPEKVSAKVIPRGVDDPRDPWFCFSNRIAAMKLLQVPNQKPKGACGYRLEATVKVTDYVADRTESTVFDTARLLQVVNRGAFRNLPCNE</sequence>
<dbReference type="EMBL" id="JAAAUB010000024">
    <property type="protein sequence ID" value="NMH17501.1"/>
    <property type="molecule type" value="Genomic_DNA"/>
</dbReference>
<dbReference type="RefSeq" id="WP_169116478.1">
    <property type="nucleotide sequence ID" value="NZ_JAAAUB010000024.1"/>
</dbReference>
<keyword evidence="2" id="KW-1185">Reference proteome</keyword>
<organism evidence="1 2">
    <name type="scientific">Tepidiphilus baoligensis</name>
    <dbReference type="NCBI Taxonomy" id="2698687"/>
    <lineage>
        <taxon>Bacteria</taxon>
        <taxon>Pseudomonadati</taxon>
        <taxon>Pseudomonadota</taxon>
        <taxon>Hydrogenophilia</taxon>
        <taxon>Hydrogenophilales</taxon>
        <taxon>Hydrogenophilaceae</taxon>
        <taxon>Tepidiphilus</taxon>
    </lineage>
</organism>
<reference evidence="1 2" key="1">
    <citation type="journal article" date="2020" name="Curr. Microbiol.">
        <title>Tepidiphilus baoligensis sp. nov., a Novel Bacterium of the Family Hydrogenophilaceae Isolated from an Oil Reservoir.</title>
        <authorList>
            <person name="Zhang X."/>
            <person name="Wang G."/>
            <person name="Ma X."/>
            <person name="Yu J."/>
            <person name="You J."/>
            <person name="Xue Y."/>
            <person name="Ma Y."/>
        </authorList>
    </citation>
    <scope>NUCLEOTIDE SEQUENCE [LARGE SCALE GENOMIC DNA]</scope>
    <source>
        <strain evidence="1 2">B18-69</strain>
    </source>
</reference>
<name>A0ABX1QQ81_9PROT</name>
<feature type="non-terminal residue" evidence="1">
    <location>
        <position position="1"/>
    </location>
</feature>